<proteinExistence type="predicted"/>
<protein>
    <submittedName>
        <fullName evidence="1">Gliding motility-associated C-terminal domain-containing protein</fullName>
    </submittedName>
</protein>
<name>A0A4Q1D6X3_9BACT</name>
<comment type="caution">
    <text evidence="1">The sequence shown here is derived from an EMBL/GenBank/DDBJ whole genome shotgun (WGS) entry which is preliminary data.</text>
</comment>
<dbReference type="RefSeq" id="WP_129004838.1">
    <property type="nucleotide sequence ID" value="NZ_SDHZ01000002.1"/>
</dbReference>
<dbReference type="Pfam" id="PF13585">
    <property type="entry name" value="CHU_C"/>
    <property type="match status" value="1"/>
</dbReference>
<sequence>MRDILCNRADTMQSIVTIRPETKLLVTKSNDIDCVLGSANLSVSGGMRYEWAPAASLSNPYSYNPIVRTDTTTWFYVQSADSYGCRAKDSILVRVIRNANLNTYPLVNAFTPNGDGLNDCFGIKNWGYIKSMELAIYNRWGQQVFVTNNPGDCWNGKFNNADQPPGTFVVTIKAETLCGTVIKNGTLVLLR</sequence>
<gene>
    <name evidence="1" type="ORF">ESB13_17080</name>
</gene>
<reference evidence="1 2" key="1">
    <citation type="submission" date="2019-01" db="EMBL/GenBank/DDBJ databases">
        <title>Filimonas sp. strain TTM-71.</title>
        <authorList>
            <person name="Chen W.-M."/>
        </authorList>
    </citation>
    <scope>NUCLEOTIDE SEQUENCE [LARGE SCALE GENOMIC DNA]</scope>
    <source>
        <strain evidence="1 2">TTM-71</strain>
    </source>
</reference>
<dbReference type="InterPro" id="IPR026341">
    <property type="entry name" value="T9SS_type_B"/>
</dbReference>
<dbReference type="AlphaFoldDB" id="A0A4Q1D6X3"/>
<evidence type="ECO:0000313" key="2">
    <source>
        <dbReference type="Proteomes" id="UP000290545"/>
    </source>
</evidence>
<dbReference type="NCBIfam" id="TIGR04131">
    <property type="entry name" value="Bac_Flav_CTERM"/>
    <property type="match status" value="1"/>
</dbReference>
<accession>A0A4Q1D6X3</accession>
<dbReference type="OrthoDB" id="1490014at2"/>
<keyword evidence="2" id="KW-1185">Reference proteome</keyword>
<evidence type="ECO:0000313" key="1">
    <source>
        <dbReference type="EMBL" id="RXK83786.1"/>
    </source>
</evidence>
<dbReference type="EMBL" id="SDHZ01000002">
    <property type="protein sequence ID" value="RXK83786.1"/>
    <property type="molecule type" value="Genomic_DNA"/>
</dbReference>
<dbReference type="Proteomes" id="UP000290545">
    <property type="component" value="Unassembled WGS sequence"/>
</dbReference>
<organism evidence="1 2">
    <name type="scientific">Filimonas effusa</name>
    <dbReference type="NCBI Taxonomy" id="2508721"/>
    <lineage>
        <taxon>Bacteria</taxon>
        <taxon>Pseudomonadati</taxon>
        <taxon>Bacteroidota</taxon>
        <taxon>Chitinophagia</taxon>
        <taxon>Chitinophagales</taxon>
        <taxon>Chitinophagaceae</taxon>
        <taxon>Filimonas</taxon>
    </lineage>
</organism>